<dbReference type="PANTHER" id="PTHR30344">
    <property type="entry name" value="6-PHOSPHOGLUCONOLACTONASE-RELATED"/>
    <property type="match status" value="1"/>
</dbReference>
<reference evidence="4 7" key="3">
    <citation type="submission" date="2024-01" db="EMBL/GenBank/DDBJ databases">
        <title>The diversity of rhizobia nodulating Mimosa spp. in eleven states of Brazil covering several biomes is determined by host plant, location, and edaphic factors.</title>
        <authorList>
            <person name="Rouws L."/>
            <person name="Barauna A."/>
            <person name="Beukes C."/>
            <person name="De Faria S.M."/>
            <person name="Gross E."/>
            <person name="Dos Reis Junior F.B."/>
            <person name="Simon M."/>
            <person name="Maluk M."/>
            <person name="Odee D.W."/>
            <person name="Kenicer G."/>
            <person name="Young J.P.W."/>
            <person name="Reis V.M."/>
            <person name="Zilli J."/>
            <person name="James E.K."/>
        </authorList>
    </citation>
    <scope>NUCLEOTIDE SEQUENCE [LARGE SCALE GENOMIC DNA]</scope>
    <source>
        <strain evidence="4 7">JHI1651</strain>
    </source>
</reference>
<keyword evidence="3" id="KW-0732">Signal</keyword>
<organism evidence="5 6">
    <name type="scientific">Paraburkholderia caribensis</name>
    <dbReference type="NCBI Taxonomy" id="75105"/>
    <lineage>
        <taxon>Bacteria</taxon>
        <taxon>Pseudomonadati</taxon>
        <taxon>Pseudomonadota</taxon>
        <taxon>Betaproteobacteria</taxon>
        <taxon>Burkholderiales</taxon>
        <taxon>Burkholderiaceae</taxon>
        <taxon>Paraburkholderia</taxon>
    </lineage>
</organism>
<evidence type="ECO:0000313" key="6">
    <source>
        <dbReference type="Proteomes" id="UP000509548"/>
    </source>
</evidence>
<feature type="chain" id="PRO_5040117585" evidence="3">
    <location>
        <begin position="17"/>
        <end position="392"/>
    </location>
</feature>
<evidence type="ECO:0000256" key="2">
    <source>
        <dbReference type="ARBA" id="ARBA00022526"/>
    </source>
</evidence>
<dbReference type="Pfam" id="PF10282">
    <property type="entry name" value="Lactonase"/>
    <property type="match status" value="2"/>
</dbReference>
<dbReference type="Gene3D" id="2.130.10.10">
    <property type="entry name" value="YVTN repeat-like/Quinoprotein amine dehydrogenase"/>
    <property type="match status" value="2"/>
</dbReference>
<keyword evidence="2" id="KW-0313">Glucose metabolism</keyword>
<reference evidence="5" key="2">
    <citation type="submission" date="2016-06" db="EMBL/GenBank/DDBJ databases">
        <authorList>
            <person name="Huang P."/>
            <person name="Jiang X."/>
            <person name="Liu X."/>
        </authorList>
    </citation>
    <scope>NUCLEOTIDE SEQUENCE</scope>
    <source>
        <strain evidence="5">852011</strain>
        <plasmid evidence="5">unnamed</plasmid>
    </source>
</reference>
<keyword evidence="5" id="KW-0614">Plasmid</keyword>
<protein>
    <submittedName>
        <fullName evidence="5">3-carboxymuconate cyclase</fullName>
    </submittedName>
    <submittedName>
        <fullName evidence="4">Beta-propeller fold lactonase family protein</fullName>
    </submittedName>
</protein>
<reference evidence="5 6" key="1">
    <citation type="journal article" date="2014" name="Genome Announc.">
        <title>Draft Genome Sequence of the Haloacid-Degrading Burkholderia caribensis Strain MBA4.</title>
        <authorList>
            <person name="Pan Y."/>
            <person name="Kong K.F."/>
            <person name="Tsang J.S."/>
        </authorList>
    </citation>
    <scope>NUCLEOTIDE SEQUENCE [LARGE SCALE GENOMIC DNA]</scope>
    <source>
        <strain evidence="5 6">852011</strain>
    </source>
</reference>
<feature type="signal peptide" evidence="3">
    <location>
        <begin position="1"/>
        <end position="16"/>
    </location>
</feature>
<keyword evidence="7" id="KW-1185">Reference proteome</keyword>
<dbReference type="GO" id="GO:0006006">
    <property type="term" value="P:glucose metabolic process"/>
    <property type="evidence" value="ECO:0007669"/>
    <property type="project" value="UniProtKB-KW"/>
</dbReference>
<dbReference type="SUPFAM" id="SSF75011">
    <property type="entry name" value="3-carboxy-cis,cis-mucoante lactonizing enzyme"/>
    <property type="match status" value="1"/>
</dbReference>
<name>A0A9Q6WR34_9BURK</name>
<dbReference type="InterPro" id="IPR015943">
    <property type="entry name" value="WD40/YVTN_repeat-like_dom_sf"/>
</dbReference>
<gene>
    <name evidence="5" type="ORF">A9O66_34615</name>
    <name evidence="4" type="ORF">VOI32_25520</name>
</gene>
<dbReference type="PROSITE" id="PS51257">
    <property type="entry name" value="PROKAR_LIPOPROTEIN"/>
    <property type="match status" value="1"/>
</dbReference>
<comment type="similarity">
    <text evidence="1">Belongs to the cycloisomerase 2 family.</text>
</comment>
<dbReference type="RefSeq" id="WP_107202509.1">
    <property type="nucleotide sequence ID" value="NZ_CP015960.1"/>
</dbReference>
<geneLocation type="plasmid" evidence="6"/>
<dbReference type="PANTHER" id="PTHR30344:SF1">
    <property type="entry name" value="6-PHOSPHOGLUCONOLACTONASE"/>
    <property type="match status" value="1"/>
</dbReference>
<evidence type="ECO:0000256" key="1">
    <source>
        <dbReference type="ARBA" id="ARBA00005564"/>
    </source>
</evidence>
<dbReference type="InterPro" id="IPR019405">
    <property type="entry name" value="Lactonase_7-beta_prop"/>
</dbReference>
<dbReference type="InterPro" id="IPR050282">
    <property type="entry name" value="Cycloisomerase_2"/>
</dbReference>
<sequence length="392" mass="39585">MKLRLAAAATMSVFLAACGGSDNSKPTTTVAQLFAQTNDTNNAVVHFTRNQDGTLVAKGSVLTGGKGTNGVNYFMGNITAPDALTSNNSVIVSPDKSRLFVANAGDNSVTTFAIGATGDLTVQAVSPTGGVRPTSLAFSNGVLYVTHQQGAQELGAYRVGQDGKLTQIAQYVVANQDALPTQVAISPDGKFVVVNGFLKSVSPVTPLNMLLAYPINSDGSLGTPVSSASAGVGPFGGRFASGPLSSVFAVTEAAGGTASSYSFSSAGAFSVLGGPVTVTGQQAPCWISLTPDNHFAYAGNGSGAVSLFALDGTGKLSLVNAVAATETPVAGQTSAFANDSWISPDGKFLYQDYAGDDKIVAYSIGSNGSLAKLGEQPANTQSKISLQGLAGI</sequence>
<evidence type="ECO:0000313" key="7">
    <source>
        <dbReference type="Proteomes" id="UP001462961"/>
    </source>
</evidence>
<evidence type="ECO:0000256" key="3">
    <source>
        <dbReference type="SAM" id="SignalP"/>
    </source>
</evidence>
<dbReference type="Proteomes" id="UP001462961">
    <property type="component" value="Unassembled WGS sequence"/>
</dbReference>
<accession>A0A9Q6WR34</accession>
<proteinExistence type="inferred from homology"/>
<dbReference type="AlphaFoldDB" id="A0A9Q6WR34"/>
<dbReference type="EMBL" id="JAYLVJ010000036">
    <property type="protein sequence ID" value="MEO1757284.1"/>
    <property type="molecule type" value="Genomic_DNA"/>
</dbReference>
<keyword evidence="2" id="KW-0119">Carbohydrate metabolism</keyword>
<dbReference type="GO" id="GO:0017057">
    <property type="term" value="F:6-phosphogluconolactonase activity"/>
    <property type="evidence" value="ECO:0007669"/>
    <property type="project" value="TreeGrafter"/>
</dbReference>
<geneLocation type="plasmid" evidence="5">
    <name>unnamed</name>
</geneLocation>
<dbReference type="Proteomes" id="UP000509548">
    <property type="component" value="Plasmid unnamed"/>
</dbReference>
<dbReference type="EMBL" id="CP015960">
    <property type="protein sequence ID" value="QLB67549.1"/>
    <property type="molecule type" value="Genomic_DNA"/>
</dbReference>
<evidence type="ECO:0000313" key="4">
    <source>
        <dbReference type="EMBL" id="MEO1757284.1"/>
    </source>
</evidence>
<evidence type="ECO:0000313" key="5">
    <source>
        <dbReference type="EMBL" id="QLB67549.1"/>
    </source>
</evidence>